<name>A0A1H7RLK9_9LACT</name>
<evidence type="ECO:0000313" key="4">
    <source>
        <dbReference type="EMBL" id="SEL60898.1"/>
    </source>
</evidence>
<dbReference type="Proteomes" id="UP000198548">
    <property type="component" value="Unassembled WGS sequence"/>
</dbReference>
<feature type="region of interest" description="Disordered" evidence="2">
    <location>
        <begin position="150"/>
        <end position="180"/>
    </location>
</feature>
<evidence type="ECO:0000313" key="3">
    <source>
        <dbReference type="EMBL" id="GEK88890.1"/>
    </source>
</evidence>
<dbReference type="Pfam" id="PF06810">
    <property type="entry name" value="Phage_scaffold"/>
    <property type="match status" value="1"/>
</dbReference>
<proteinExistence type="predicted"/>
<gene>
    <name evidence="3" type="ORF">APU01nite_09290</name>
    <name evidence="4" type="ORF">SAMN04488100_10531</name>
</gene>
<dbReference type="InterPro" id="IPR009636">
    <property type="entry name" value="SCAF"/>
</dbReference>
<dbReference type="RefSeq" id="WP_091486974.1">
    <property type="nucleotide sequence ID" value="NZ_BJUX01000008.1"/>
</dbReference>
<dbReference type="EMBL" id="BJUX01000008">
    <property type="protein sequence ID" value="GEK88890.1"/>
    <property type="molecule type" value="Genomic_DNA"/>
</dbReference>
<dbReference type="Proteomes" id="UP000321425">
    <property type="component" value="Unassembled WGS sequence"/>
</dbReference>
<reference evidence="3 6" key="2">
    <citation type="submission" date="2019-07" db="EMBL/GenBank/DDBJ databases">
        <title>Whole genome shotgun sequence of Alkalibacterium putridalgicola NBRC 103243.</title>
        <authorList>
            <person name="Hosoyama A."/>
            <person name="Uohara A."/>
            <person name="Ohji S."/>
            <person name="Ichikawa N."/>
        </authorList>
    </citation>
    <scope>NUCLEOTIDE SEQUENCE [LARGE SCALE GENOMIC DNA]</scope>
    <source>
        <strain evidence="3 6">NBRC 103243</strain>
    </source>
</reference>
<dbReference type="OrthoDB" id="2365850at2"/>
<evidence type="ECO:0000256" key="2">
    <source>
        <dbReference type="SAM" id="MobiDB-lite"/>
    </source>
</evidence>
<keyword evidence="1" id="KW-0175">Coiled coil</keyword>
<keyword evidence="6" id="KW-1185">Reference proteome</keyword>
<protein>
    <submittedName>
        <fullName evidence="4">Phage minor structural protein GP20</fullName>
    </submittedName>
</protein>
<dbReference type="EMBL" id="FOBL01000005">
    <property type="protein sequence ID" value="SEL60898.1"/>
    <property type="molecule type" value="Genomic_DNA"/>
</dbReference>
<accession>A0A1H7RLK9</accession>
<evidence type="ECO:0000256" key="1">
    <source>
        <dbReference type="SAM" id="Coils"/>
    </source>
</evidence>
<evidence type="ECO:0000313" key="6">
    <source>
        <dbReference type="Proteomes" id="UP000321425"/>
    </source>
</evidence>
<feature type="coiled-coil region" evidence="1">
    <location>
        <begin position="34"/>
        <end position="99"/>
    </location>
</feature>
<dbReference type="AlphaFoldDB" id="A0A1H7RLK9"/>
<evidence type="ECO:0000313" key="5">
    <source>
        <dbReference type="Proteomes" id="UP000198548"/>
    </source>
</evidence>
<organism evidence="4 5">
    <name type="scientific">Alkalibacterium putridalgicola</name>
    <dbReference type="NCBI Taxonomy" id="426703"/>
    <lineage>
        <taxon>Bacteria</taxon>
        <taxon>Bacillati</taxon>
        <taxon>Bacillota</taxon>
        <taxon>Bacilli</taxon>
        <taxon>Lactobacillales</taxon>
        <taxon>Carnobacteriaceae</taxon>
        <taxon>Alkalibacterium</taxon>
    </lineage>
</organism>
<sequence>MDFKSYLLSVGVTEEQASKIVSGMPENNLFLTSEEHLDERYNKLKEQKEQADNDLTAANKLVDDLKKDNKDVEDLQKKIADYEGQVEQLKAERLETQKTYSIKEALQKEGVSDVDYMLFKLGELEVDENGHVKYLDNKVKELKEANPTFFTADNSDDKGDNPPGYQVLDNQLDKGKPSDPTLAATQEFEAALGIKSE</sequence>
<dbReference type="STRING" id="426703.SAMN04488100_10531"/>
<reference evidence="4 5" key="1">
    <citation type="submission" date="2016-10" db="EMBL/GenBank/DDBJ databases">
        <authorList>
            <person name="de Groot N.N."/>
        </authorList>
    </citation>
    <scope>NUCLEOTIDE SEQUENCE [LARGE SCALE GENOMIC DNA]</scope>
    <source>
        <strain evidence="4 5">DSM 19182</strain>
    </source>
</reference>